<feature type="transmembrane region" description="Helical" evidence="1">
    <location>
        <begin position="54"/>
        <end position="74"/>
    </location>
</feature>
<dbReference type="GeneID" id="66295716"/>
<dbReference type="EMBL" id="AAPV01000002">
    <property type="protein sequence ID" value="EAS84086.1"/>
    <property type="molecule type" value="Genomic_DNA"/>
</dbReference>
<dbReference type="AlphaFoldDB" id="Q1UZV5"/>
<dbReference type="RefSeq" id="WP_006996673.1">
    <property type="nucleotide sequence ID" value="NZ_CH724130.1"/>
</dbReference>
<accession>Q1UZV5</accession>
<reference evidence="2 3" key="1">
    <citation type="submission" date="2006-04" db="EMBL/GenBank/DDBJ databases">
        <authorList>
            <person name="Giovannoni S.J."/>
            <person name="Cho J.-C."/>
            <person name="Ferriera S."/>
            <person name="Johnson J."/>
            <person name="Kravitz S."/>
            <person name="Halpern A."/>
            <person name="Remington K."/>
            <person name="Beeson K."/>
            <person name="Tran B."/>
            <person name="Rogers Y.-H."/>
            <person name="Friedman R."/>
            <person name="Venter J.C."/>
        </authorList>
    </citation>
    <scope>NUCLEOTIDE SEQUENCE [LARGE SCALE GENOMIC DNA]</scope>
    <source>
        <strain evidence="2 3">HTCC1002</strain>
    </source>
</reference>
<comment type="caution">
    <text evidence="2">The sequence shown here is derived from an EMBL/GenBank/DDBJ whole genome shotgun (WGS) entry which is preliminary data.</text>
</comment>
<keyword evidence="1" id="KW-0812">Transmembrane</keyword>
<evidence type="ECO:0000256" key="1">
    <source>
        <dbReference type="SAM" id="Phobius"/>
    </source>
</evidence>
<protein>
    <submittedName>
        <fullName evidence="2">Uncharacterized protein</fullName>
    </submittedName>
</protein>
<name>Q1UZV5_PELU1</name>
<organism evidence="2 3">
    <name type="scientific">Pelagibacter ubique (strain HTCC1002)</name>
    <dbReference type="NCBI Taxonomy" id="314261"/>
    <lineage>
        <taxon>Bacteria</taxon>
        <taxon>Pseudomonadati</taxon>
        <taxon>Pseudomonadota</taxon>
        <taxon>Alphaproteobacteria</taxon>
        <taxon>Candidatus Pelagibacterales</taxon>
        <taxon>Candidatus Pelagibacteraceae</taxon>
        <taxon>Candidatus Pelagibacter</taxon>
    </lineage>
</organism>
<proteinExistence type="predicted"/>
<gene>
    <name evidence="2" type="ORF">PU1002_00150</name>
</gene>
<keyword evidence="1" id="KW-1133">Transmembrane helix</keyword>
<dbReference type="Proteomes" id="UP000005306">
    <property type="component" value="Unassembled WGS sequence"/>
</dbReference>
<evidence type="ECO:0000313" key="2">
    <source>
        <dbReference type="EMBL" id="EAS84086.1"/>
    </source>
</evidence>
<sequence length="75" mass="9004">MQKTYFHDRKHTSEKKVHKKTIPVQYIDQKRIVDINKLLNRVKIDKKNETKRQIVFYSSVILALTLFSTFIVVIK</sequence>
<keyword evidence="1" id="KW-0472">Membrane</keyword>
<evidence type="ECO:0000313" key="3">
    <source>
        <dbReference type="Proteomes" id="UP000005306"/>
    </source>
</evidence>
<dbReference type="HOGENOM" id="CLU_2664289_0_0_5"/>